<keyword evidence="2" id="KW-0690">Ribosome biogenesis</keyword>
<feature type="domain" description="RimM N-terminal" evidence="5">
    <location>
        <begin position="76"/>
        <end position="163"/>
    </location>
</feature>
<keyword evidence="1" id="KW-0963">Cytoplasm</keyword>
<dbReference type="Gene3D" id="2.40.30.60">
    <property type="entry name" value="RimM"/>
    <property type="match status" value="1"/>
</dbReference>
<evidence type="ECO:0000256" key="2">
    <source>
        <dbReference type="ARBA" id="ARBA00022517"/>
    </source>
</evidence>
<dbReference type="GO" id="GO:0005840">
    <property type="term" value="C:ribosome"/>
    <property type="evidence" value="ECO:0007669"/>
    <property type="project" value="InterPro"/>
</dbReference>
<dbReference type="PANTHER" id="PTHR33692">
    <property type="entry name" value="RIBOSOME MATURATION FACTOR RIMM"/>
    <property type="match status" value="1"/>
</dbReference>
<organism evidence="6 7">
    <name type="scientific">Artemisia annua</name>
    <name type="common">Sweet wormwood</name>
    <dbReference type="NCBI Taxonomy" id="35608"/>
    <lineage>
        <taxon>Eukaryota</taxon>
        <taxon>Viridiplantae</taxon>
        <taxon>Streptophyta</taxon>
        <taxon>Embryophyta</taxon>
        <taxon>Tracheophyta</taxon>
        <taxon>Spermatophyta</taxon>
        <taxon>Magnoliopsida</taxon>
        <taxon>eudicotyledons</taxon>
        <taxon>Gunneridae</taxon>
        <taxon>Pentapetalae</taxon>
        <taxon>asterids</taxon>
        <taxon>campanulids</taxon>
        <taxon>Asterales</taxon>
        <taxon>Asteraceae</taxon>
        <taxon>Asteroideae</taxon>
        <taxon>Anthemideae</taxon>
        <taxon>Artemisiinae</taxon>
        <taxon>Artemisia</taxon>
    </lineage>
</organism>
<dbReference type="InterPro" id="IPR011961">
    <property type="entry name" value="RimM"/>
</dbReference>
<dbReference type="NCBIfam" id="TIGR02273">
    <property type="entry name" value="16S_RimM"/>
    <property type="match status" value="1"/>
</dbReference>
<dbReference type="EMBL" id="PKPP01002036">
    <property type="protein sequence ID" value="PWA78105.1"/>
    <property type="molecule type" value="Genomic_DNA"/>
</dbReference>
<keyword evidence="7" id="KW-1185">Reference proteome</keyword>
<sequence>MEAACTLLGAPHSLSTSLPLVYSPFKFLTHFRNTKSFNHITLNSFKFRPVCVSSLHATATQETVEVDKTDSQFVEIGYISSVHGLQGEVRVKPNTDFPEMRLSEPGKRWLKQQLRGKEIVQEVELEEGRGHHGQKSWIVKFSNVDKIEQAQQLVGSTILVLDEDRPELDEGDFYARDLVGMRVTHKGYHFRKLVNQLELL</sequence>
<evidence type="ECO:0000259" key="5">
    <source>
        <dbReference type="Pfam" id="PF01782"/>
    </source>
</evidence>
<keyword evidence="3" id="KW-0698">rRNA processing</keyword>
<accession>A0A2U1NX63</accession>
<dbReference type="SUPFAM" id="SSF50447">
    <property type="entry name" value="Translation proteins"/>
    <property type="match status" value="1"/>
</dbReference>
<dbReference type="InterPro" id="IPR009000">
    <property type="entry name" value="Transl_B-barrel_sf"/>
</dbReference>
<proteinExistence type="predicted"/>
<dbReference type="PANTHER" id="PTHR33692:SF1">
    <property type="entry name" value="RIBOSOME MATURATION FACTOR RIMM"/>
    <property type="match status" value="1"/>
</dbReference>
<dbReference type="GO" id="GO:0043022">
    <property type="term" value="F:ribosome binding"/>
    <property type="evidence" value="ECO:0007669"/>
    <property type="project" value="InterPro"/>
</dbReference>
<protein>
    <submittedName>
        <fullName evidence="6">16S rRNA processing protein RimM family</fullName>
    </submittedName>
</protein>
<gene>
    <name evidence="6" type="ORF">CTI12_AA217260</name>
</gene>
<dbReference type="GO" id="GO:0006364">
    <property type="term" value="P:rRNA processing"/>
    <property type="evidence" value="ECO:0007669"/>
    <property type="project" value="UniProtKB-KW"/>
</dbReference>
<dbReference type="InterPro" id="IPR002676">
    <property type="entry name" value="RimM_N"/>
</dbReference>
<name>A0A2U1NX63_ARTAN</name>
<keyword evidence="4" id="KW-0143">Chaperone</keyword>
<evidence type="ECO:0000256" key="1">
    <source>
        <dbReference type="ARBA" id="ARBA00022490"/>
    </source>
</evidence>
<dbReference type="Pfam" id="PF01782">
    <property type="entry name" value="RimM"/>
    <property type="match status" value="1"/>
</dbReference>
<evidence type="ECO:0000313" key="6">
    <source>
        <dbReference type="EMBL" id="PWA78105.1"/>
    </source>
</evidence>
<evidence type="ECO:0000256" key="4">
    <source>
        <dbReference type="ARBA" id="ARBA00023186"/>
    </source>
</evidence>
<dbReference type="InterPro" id="IPR036976">
    <property type="entry name" value="RimM_N_sf"/>
</dbReference>
<dbReference type="OrthoDB" id="532420at2759"/>
<dbReference type="Proteomes" id="UP000245207">
    <property type="component" value="Unassembled WGS sequence"/>
</dbReference>
<evidence type="ECO:0000256" key="3">
    <source>
        <dbReference type="ARBA" id="ARBA00022552"/>
    </source>
</evidence>
<comment type="caution">
    <text evidence="6">The sequence shown here is derived from an EMBL/GenBank/DDBJ whole genome shotgun (WGS) entry which is preliminary data.</text>
</comment>
<evidence type="ECO:0000313" key="7">
    <source>
        <dbReference type="Proteomes" id="UP000245207"/>
    </source>
</evidence>
<reference evidence="6 7" key="1">
    <citation type="journal article" date="2018" name="Mol. Plant">
        <title>The genome of Artemisia annua provides insight into the evolution of Asteraceae family and artemisinin biosynthesis.</title>
        <authorList>
            <person name="Shen Q."/>
            <person name="Zhang L."/>
            <person name="Liao Z."/>
            <person name="Wang S."/>
            <person name="Yan T."/>
            <person name="Shi P."/>
            <person name="Liu M."/>
            <person name="Fu X."/>
            <person name="Pan Q."/>
            <person name="Wang Y."/>
            <person name="Lv Z."/>
            <person name="Lu X."/>
            <person name="Zhang F."/>
            <person name="Jiang W."/>
            <person name="Ma Y."/>
            <person name="Chen M."/>
            <person name="Hao X."/>
            <person name="Li L."/>
            <person name="Tang Y."/>
            <person name="Lv G."/>
            <person name="Zhou Y."/>
            <person name="Sun X."/>
            <person name="Brodelius P.E."/>
            <person name="Rose J.K.C."/>
            <person name="Tang K."/>
        </authorList>
    </citation>
    <scope>NUCLEOTIDE SEQUENCE [LARGE SCALE GENOMIC DNA]</scope>
    <source>
        <strain evidence="7">cv. Huhao1</strain>
        <tissue evidence="6">Leaf</tissue>
    </source>
</reference>
<dbReference type="AlphaFoldDB" id="A0A2U1NX63"/>
<dbReference type="STRING" id="35608.A0A2U1NX63"/>